<protein>
    <submittedName>
        <fullName evidence="2">Uncharacterized protein</fullName>
    </submittedName>
</protein>
<dbReference type="EMBL" id="UYJE01000229">
    <property type="protein sequence ID" value="VDH91441.1"/>
    <property type="molecule type" value="Genomic_DNA"/>
</dbReference>
<feature type="region of interest" description="Disordered" evidence="1">
    <location>
        <begin position="52"/>
        <end position="73"/>
    </location>
</feature>
<feature type="compositionally biased region" description="Polar residues" evidence="1">
    <location>
        <begin position="61"/>
        <end position="72"/>
    </location>
</feature>
<accession>A0A8B6BKX4</accession>
<organism evidence="2 3">
    <name type="scientific">Mytilus galloprovincialis</name>
    <name type="common">Mediterranean mussel</name>
    <dbReference type="NCBI Taxonomy" id="29158"/>
    <lineage>
        <taxon>Eukaryota</taxon>
        <taxon>Metazoa</taxon>
        <taxon>Spiralia</taxon>
        <taxon>Lophotrochozoa</taxon>
        <taxon>Mollusca</taxon>
        <taxon>Bivalvia</taxon>
        <taxon>Autobranchia</taxon>
        <taxon>Pteriomorphia</taxon>
        <taxon>Mytilida</taxon>
        <taxon>Mytiloidea</taxon>
        <taxon>Mytilidae</taxon>
        <taxon>Mytilinae</taxon>
        <taxon>Mytilus</taxon>
    </lineage>
</organism>
<dbReference type="AlphaFoldDB" id="A0A8B6BKX4"/>
<name>A0A8B6BKX4_MYTGA</name>
<comment type="caution">
    <text evidence="2">The sequence shown here is derived from an EMBL/GenBank/DDBJ whole genome shotgun (WGS) entry which is preliminary data.</text>
</comment>
<evidence type="ECO:0000313" key="2">
    <source>
        <dbReference type="EMBL" id="VDH91441.1"/>
    </source>
</evidence>
<proteinExistence type="predicted"/>
<keyword evidence="3" id="KW-1185">Reference proteome</keyword>
<gene>
    <name evidence="2" type="ORF">MGAL_10B072705</name>
</gene>
<sequence>MILPPQKVFLRLHLRIYLLHQGGVKPDACGPGDRRLSSHNRFSTLIDETEMEIESVPPPERSQSQDSTTLENLTRRTGPCLRNLCQAELQSKMFETVQDPIFTFNTVLTSIADRTIPKTSANPKHPSEPWFDDACDQAIGDRKKSERRFNQQPTTENLNNFRIFRAKARRTCRQARRTSWKKICLGDNISHSDDKSLEYGTKNKR</sequence>
<dbReference type="OrthoDB" id="6134674at2759"/>
<evidence type="ECO:0000256" key="1">
    <source>
        <dbReference type="SAM" id="MobiDB-lite"/>
    </source>
</evidence>
<dbReference type="Proteomes" id="UP000596742">
    <property type="component" value="Unassembled WGS sequence"/>
</dbReference>
<reference evidence="2" key="1">
    <citation type="submission" date="2018-11" db="EMBL/GenBank/DDBJ databases">
        <authorList>
            <person name="Alioto T."/>
            <person name="Alioto T."/>
        </authorList>
    </citation>
    <scope>NUCLEOTIDE SEQUENCE</scope>
</reference>
<evidence type="ECO:0000313" key="3">
    <source>
        <dbReference type="Proteomes" id="UP000596742"/>
    </source>
</evidence>